<dbReference type="Gene3D" id="1.10.10.60">
    <property type="entry name" value="Homeodomain-like"/>
    <property type="match status" value="1"/>
</dbReference>
<dbReference type="Pfam" id="PF00440">
    <property type="entry name" value="TetR_N"/>
    <property type="match status" value="1"/>
</dbReference>
<keyword evidence="3 5" id="KW-0238">DNA-binding</keyword>
<proteinExistence type="predicted"/>
<gene>
    <name evidence="7" type="ORF">SAMN05216252_13446</name>
</gene>
<dbReference type="InterPro" id="IPR003012">
    <property type="entry name" value="Tet_transcr_reg_TetR"/>
</dbReference>
<feature type="domain" description="HTH tetR-type" evidence="6">
    <location>
        <begin position="13"/>
        <end position="73"/>
    </location>
</feature>
<dbReference type="GO" id="GO:0000976">
    <property type="term" value="F:transcription cis-regulatory region binding"/>
    <property type="evidence" value="ECO:0007669"/>
    <property type="project" value="TreeGrafter"/>
</dbReference>
<evidence type="ECO:0000256" key="5">
    <source>
        <dbReference type="PROSITE-ProRule" id="PRU00335"/>
    </source>
</evidence>
<accession>A0A239NED7</accession>
<name>A0A239NED7_9ACTN</name>
<dbReference type="Gene3D" id="1.10.357.10">
    <property type="entry name" value="Tetracycline Repressor, domain 2"/>
    <property type="match status" value="1"/>
</dbReference>
<dbReference type="PANTHER" id="PTHR30055:SF151">
    <property type="entry name" value="TRANSCRIPTIONAL REGULATORY PROTEIN"/>
    <property type="match status" value="1"/>
</dbReference>
<protein>
    <submittedName>
        <fullName evidence="7">Transcriptional regulator, TetR family</fullName>
    </submittedName>
</protein>
<dbReference type="GO" id="GO:0045892">
    <property type="term" value="P:negative regulation of DNA-templated transcription"/>
    <property type="evidence" value="ECO:0007669"/>
    <property type="project" value="InterPro"/>
</dbReference>
<feature type="DNA-binding region" description="H-T-H motif" evidence="5">
    <location>
        <begin position="36"/>
        <end position="55"/>
    </location>
</feature>
<dbReference type="AlphaFoldDB" id="A0A239NED7"/>
<dbReference type="RefSeq" id="WP_089228611.1">
    <property type="nucleotide sequence ID" value="NZ_FZOF01000034.1"/>
</dbReference>
<dbReference type="Proteomes" id="UP000198280">
    <property type="component" value="Unassembled WGS sequence"/>
</dbReference>
<reference evidence="7 8" key="1">
    <citation type="submission" date="2017-06" db="EMBL/GenBank/DDBJ databases">
        <authorList>
            <person name="Kim H.J."/>
            <person name="Triplett B.A."/>
        </authorList>
    </citation>
    <scope>NUCLEOTIDE SEQUENCE [LARGE SCALE GENOMIC DNA]</scope>
    <source>
        <strain evidence="7 8">CGMCC 4.1858</strain>
    </source>
</reference>
<dbReference type="InterPro" id="IPR036271">
    <property type="entry name" value="Tet_transcr_reg_TetR-rel_C_sf"/>
</dbReference>
<dbReference type="PANTHER" id="PTHR30055">
    <property type="entry name" value="HTH-TYPE TRANSCRIPTIONAL REGULATOR RUTR"/>
    <property type="match status" value="1"/>
</dbReference>
<keyword evidence="1" id="KW-0678">Repressor</keyword>
<dbReference type="InterPro" id="IPR004111">
    <property type="entry name" value="Repressor_TetR_C"/>
</dbReference>
<sequence length="221" mass="24019">MTRRTTPQPARKTLTRQRVVRAAVELADAGGLETISMRKVGEAVGVEAMSLYNHVANKEDLLDGMVDVVFGEVELPTPGDDWRQAMRQRAISMRLALSRHRWAIGLMESRSTPGPATLRHHDAVLGCLREGGLSLTLTAHAVSVLDSYIYGFALQEKTLPFGSPEETAELAGSIMSGFGDGEYPYLTEIATAHVMRPGYSYGDEFEAGLDLILNGLQQAAS</sequence>
<dbReference type="Pfam" id="PF02909">
    <property type="entry name" value="TetR_C_1"/>
    <property type="match status" value="1"/>
</dbReference>
<dbReference type="SUPFAM" id="SSF46689">
    <property type="entry name" value="Homeodomain-like"/>
    <property type="match status" value="1"/>
</dbReference>
<evidence type="ECO:0000256" key="1">
    <source>
        <dbReference type="ARBA" id="ARBA00022491"/>
    </source>
</evidence>
<dbReference type="PRINTS" id="PR00400">
    <property type="entry name" value="TETREPRESSOR"/>
</dbReference>
<keyword evidence="4" id="KW-0804">Transcription</keyword>
<evidence type="ECO:0000256" key="3">
    <source>
        <dbReference type="ARBA" id="ARBA00023125"/>
    </source>
</evidence>
<organism evidence="7 8">
    <name type="scientific">Actinacidiphila glaucinigra</name>
    <dbReference type="NCBI Taxonomy" id="235986"/>
    <lineage>
        <taxon>Bacteria</taxon>
        <taxon>Bacillati</taxon>
        <taxon>Actinomycetota</taxon>
        <taxon>Actinomycetes</taxon>
        <taxon>Kitasatosporales</taxon>
        <taxon>Streptomycetaceae</taxon>
        <taxon>Actinacidiphila</taxon>
    </lineage>
</organism>
<dbReference type="EMBL" id="FZOF01000034">
    <property type="protein sequence ID" value="SNT52794.1"/>
    <property type="molecule type" value="Genomic_DNA"/>
</dbReference>
<dbReference type="InterPro" id="IPR001647">
    <property type="entry name" value="HTH_TetR"/>
</dbReference>
<dbReference type="SUPFAM" id="SSF48498">
    <property type="entry name" value="Tetracyclin repressor-like, C-terminal domain"/>
    <property type="match status" value="1"/>
</dbReference>
<evidence type="ECO:0000313" key="7">
    <source>
        <dbReference type="EMBL" id="SNT52794.1"/>
    </source>
</evidence>
<evidence type="ECO:0000256" key="4">
    <source>
        <dbReference type="ARBA" id="ARBA00023163"/>
    </source>
</evidence>
<keyword evidence="2" id="KW-0805">Transcription regulation</keyword>
<evidence type="ECO:0000313" key="8">
    <source>
        <dbReference type="Proteomes" id="UP000198280"/>
    </source>
</evidence>
<dbReference type="InterPro" id="IPR009057">
    <property type="entry name" value="Homeodomain-like_sf"/>
</dbReference>
<dbReference type="OrthoDB" id="329481at2"/>
<evidence type="ECO:0000256" key="2">
    <source>
        <dbReference type="ARBA" id="ARBA00023015"/>
    </source>
</evidence>
<dbReference type="PROSITE" id="PS50977">
    <property type="entry name" value="HTH_TETR_2"/>
    <property type="match status" value="1"/>
</dbReference>
<keyword evidence="8" id="KW-1185">Reference proteome</keyword>
<dbReference type="GO" id="GO:0003700">
    <property type="term" value="F:DNA-binding transcription factor activity"/>
    <property type="evidence" value="ECO:0007669"/>
    <property type="project" value="TreeGrafter"/>
</dbReference>
<dbReference type="InterPro" id="IPR050109">
    <property type="entry name" value="HTH-type_TetR-like_transc_reg"/>
</dbReference>
<dbReference type="GO" id="GO:0046677">
    <property type="term" value="P:response to antibiotic"/>
    <property type="evidence" value="ECO:0007669"/>
    <property type="project" value="InterPro"/>
</dbReference>
<evidence type="ECO:0000259" key="6">
    <source>
        <dbReference type="PROSITE" id="PS50977"/>
    </source>
</evidence>
<dbReference type="PRINTS" id="PR00455">
    <property type="entry name" value="HTHTETR"/>
</dbReference>